<feature type="chain" id="PRO_5001451074" evidence="5">
    <location>
        <begin position="26"/>
        <end position="320"/>
    </location>
</feature>
<dbReference type="GO" id="GO:0046872">
    <property type="term" value="F:metal ion binding"/>
    <property type="evidence" value="ECO:0007669"/>
    <property type="project" value="UniProtKB-KW"/>
</dbReference>
<dbReference type="Pfam" id="PF00753">
    <property type="entry name" value="Lactamase_B"/>
    <property type="match status" value="1"/>
</dbReference>
<dbReference type="PANTHER" id="PTHR42978:SF6">
    <property type="entry name" value="QUORUM-QUENCHING LACTONASE YTNP-RELATED"/>
    <property type="match status" value="1"/>
</dbReference>
<keyword evidence="5" id="KW-0732">Signal</keyword>
<evidence type="ECO:0000256" key="3">
    <source>
        <dbReference type="ARBA" id="ARBA00022801"/>
    </source>
</evidence>
<protein>
    <submittedName>
        <fullName evidence="7">Metallo-beta-lactamase superfamily protein</fullName>
    </submittedName>
</protein>
<dbReference type="AlphaFoldDB" id="A0A009SYI4"/>
<organism evidence="7 8">
    <name type="scientific">Acinetobacter baumannii 99063</name>
    <dbReference type="NCBI Taxonomy" id="1310630"/>
    <lineage>
        <taxon>Bacteria</taxon>
        <taxon>Pseudomonadati</taxon>
        <taxon>Pseudomonadota</taxon>
        <taxon>Gammaproteobacteria</taxon>
        <taxon>Moraxellales</taxon>
        <taxon>Moraxellaceae</taxon>
        <taxon>Acinetobacter</taxon>
        <taxon>Acinetobacter calcoaceticus/baumannii complex</taxon>
    </lineage>
</organism>
<keyword evidence="4" id="KW-0862">Zinc</keyword>
<evidence type="ECO:0000256" key="2">
    <source>
        <dbReference type="ARBA" id="ARBA00022723"/>
    </source>
</evidence>
<evidence type="ECO:0000256" key="5">
    <source>
        <dbReference type="SAM" id="SignalP"/>
    </source>
</evidence>
<evidence type="ECO:0000256" key="1">
    <source>
        <dbReference type="ARBA" id="ARBA00007749"/>
    </source>
</evidence>
<dbReference type="GO" id="GO:0016787">
    <property type="term" value="F:hydrolase activity"/>
    <property type="evidence" value="ECO:0007669"/>
    <property type="project" value="UniProtKB-KW"/>
</dbReference>
<dbReference type="InterPro" id="IPR051013">
    <property type="entry name" value="MBL_superfamily_lactonases"/>
</dbReference>
<feature type="domain" description="Metallo-beta-lactamase" evidence="6">
    <location>
        <begin position="82"/>
        <end position="290"/>
    </location>
</feature>
<accession>A0A009SYI4</accession>
<dbReference type="InterPro" id="IPR001279">
    <property type="entry name" value="Metallo-B-lactamas"/>
</dbReference>
<gene>
    <name evidence="7" type="ORF">J529_1543</name>
</gene>
<sequence>MKKLFVALGLIMGSLHISYAEPASAQQVPGYYHHQFGNYRITSLLDGTIYLDPKLFKNLSQAEKTKILTKYAAVNEKGIQTSVNAFLVDDGKSLTLVDSGAASCFGPQLGSIAKNLELAGYQLANVKTVLLTHLHPDHVCGIAQNGKAVFPNATIYAHEREADYWLNPANEKTVPADKKENYLGSVKNVKAALVPYQAKKAFKTFKDGDVIQGFEVINTQGHTPGHHSFRLKSKGQQIVFVGDIVHSHSLQFDAPKTGVDFDVNSEQAINTRLKMFAEISNKQQWVAAPHLPFPGIGHVYKVNAEQYQWIPLYFNNSLDK</sequence>
<evidence type="ECO:0000259" key="6">
    <source>
        <dbReference type="SMART" id="SM00849"/>
    </source>
</evidence>
<dbReference type="CDD" id="cd07720">
    <property type="entry name" value="OPHC2-like_MBL-fold"/>
    <property type="match status" value="1"/>
</dbReference>
<dbReference type="Gene3D" id="3.60.15.10">
    <property type="entry name" value="Ribonuclease Z/Hydroxyacylglutathione hydrolase-like"/>
    <property type="match status" value="1"/>
</dbReference>
<keyword evidence="3" id="KW-0378">Hydrolase</keyword>
<evidence type="ECO:0000313" key="8">
    <source>
        <dbReference type="Proteomes" id="UP000020735"/>
    </source>
</evidence>
<dbReference type="SUPFAM" id="SSF56281">
    <property type="entry name" value="Metallo-hydrolase/oxidoreductase"/>
    <property type="match status" value="1"/>
</dbReference>
<comment type="caution">
    <text evidence="7">The sequence shown here is derived from an EMBL/GenBank/DDBJ whole genome shotgun (WGS) entry which is preliminary data.</text>
</comment>
<dbReference type="InterPro" id="IPR036866">
    <property type="entry name" value="RibonucZ/Hydroxyglut_hydro"/>
</dbReference>
<dbReference type="PANTHER" id="PTHR42978">
    <property type="entry name" value="QUORUM-QUENCHING LACTONASE YTNP-RELATED-RELATED"/>
    <property type="match status" value="1"/>
</dbReference>
<keyword evidence="2" id="KW-0479">Metal-binding</keyword>
<evidence type="ECO:0000256" key="4">
    <source>
        <dbReference type="ARBA" id="ARBA00022833"/>
    </source>
</evidence>
<feature type="signal peptide" evidence="5">
    <location>
        <begin position="1"/>
        <end position="25"/>
    </location>
</feature>
<reference evidence="7 8" key="1">
    <citation type="submission" date="2014-02" db="EMBL/GenBank/DDBJ databases">
        <title>Comparative genomics and transcriptomics to identify genetic mechanisms underlying the emergence of carbapenem resistant Acinetobacter baumannii (CRAb).</title>
        <authorList>
            <person name="Harris A.D."/>
            <person name="Johnson K.J."/>
            <person name="George J."/>
            <person name="Shefchek K."/>
            <person name="Daugherty S.C."/>
            <person name="Parankush S."/>
            <person name="Sadzewicz L."/>
            <person name="Tallon L."/>
            <person name="Sengamalay N."/>
            <person name="Hazen T.H."/>
            <person name="Rasko D.A."/>
        </authorList>
    </citation>
    <scope>NUCLEOTIDE SEQUENCE [LARGE SCALE GENOMIC DNA]</scope>
    <source>
        <strain evidence="7 8">99063</strain>
    </source>
</reference>
<dbReference type="RefSeq" id="WP_032068129.1">
    <property type="nucleotide sequence ID" value="NZ_JEXJ01000018.1"/>
</dbReference>
<proteinExistence type="inferred from homology"/>
<dbReference type="EMBL" id="JEXJ01000018">
    <property type="protein sequence ID" value="EXC51979.1"/>
    <property type="molecule type" value="Genomic_DNA"/>
</dbReference>
<comment type="similarity">
    <text evidence="1">Belongs to the metallo-beta-lactamase superfamily.</text>
</comment>
<dbReference type="SMART" id="SM00849">
    <property type="entry name" value="Lactamase_B"/>
    <property type="match status" value="1"/>
</dbReference>
<evidence type="ECO:0000313" key="7">
    <source>
        <dbReference type="EMBL" id="EXC51979.1"/>
    </source>
</evidence>
<dbReference type="PATRIC" id="fig|1310630.3.peg.1511"/>
<name>A0A009SYI4_ACIBA</name>
<dbReference type="Proteomes" id="UP000020735">
    <property type="component" value="Unassembled WGS sequence"/>
</dbReference>